<keyword evidence="4" id="KW-1185">Reference proteome</keyword>
<dbReference type="SUPFAM" id="SSF50249">
    <property type="entry name" value="Nucleic acid-binding proteins"/>
    <property type="match status" value="1"/>
</dbReference>
<evidence type="ECO:0000313" key="4">
    <source>
        <dbReference type="Proteomes" id="UP000076738"/>
    </source>
</evidence>
<dbReference type="GO" id="GO:0003677">
    <property type="term" value="F:DNA binding"/>
    <property type="evidence" value="ECO:0007669"/>
    <property type="project" value="InterPro"/>
</dbReference>
<feature type="domain" description="Replication factor-A protein 1 N-terminal" evidence="2">
    <location>
        <begin position="23"/>
        <end position="95"/>
    </location>
</feature>
<protein>
    <recommendedName>
        <fullName evidence="2">Replication factor-A protein 1 N-terminal domain-containing protein</fullName>
    </recommendedName>
</protein>
<organism evidence="3 4">
    <name type="scientific">Calocera viscosa (strain TUFC12733)</name>
    <dbReference type="NCBI Taxonomy" id="1330018"/>
    <lineage>
        <taxon>Eukaryota</taxon>
        <taxon>Fungi</taxon>
        <taxon>Dikarya</taxon>
        <taxon>Basidiomycota</taxon>
        <taxon>Agaricomycotina</taxon>
        <taxon>Dacrymycetes</taxon>
        <taxon>Dacrymycetales</taxon>
        <taxon>Dacrymycetaceae</taxon>
        <taxon>Calocera</taxon>
    </lineage>
</organism>
<dbReference type="GO" id="GO:0005634">
    <property type="term" value="C:nucleus"/>
    <property type="evidence" value="ECO:0007669"/>
    <property type="project" value="InterPro"/>
</dbReference>
<feature type="region of interest" description="Disordered" evidence="1">
    <location>
        <begin position="142"/>
        <end position="167"/>
    </location>
</feature>
<dbReference type="GO" id="GO:0006260">
    <property type="term" value="P:DNA replication"/>
    <property type="evidence" value="ECO:0007669"/>
    <property type="project" value="InterPro"/>
</dbReference>
<evidence type="ECO:0000256" key="1">
    <source>
        <dbReference type="SAM" id="MobiDB-lite"/>
    </source>
</evidence>
<dbReference type="Pfam" id="PF04057">
    <property type="entry name" value="Rep-A_N"/>
    <property type="match status" value="1"/>
</dbReference>
<evidence type="ECO:0000259" key="2">
    <source>
        <dbReference type="Pfam" id="PF04057"/>
    </source>
</evidence>
<proteinExistence type="predicted"/>
<reference evidence="3 4" key="1">
    <citation type="journal article" date="2016" name="Mol. Biol. Evol.">
        <title>Comparative Genomics of Early-Diverging Mushroom-Forming Fungi Provides Insights into the Origins of Lignocellulose Decay Capabilities.</title>
        <authorList>
            <person name="Nagy L.G."/>
            <person name="Riley R."/>
            <person name="Tritt A."/>
            <person name="Adam C."/>
            <person name="Daum C."/>
            <person name="Floudas D."/>
            <person name="Sun H."/>
            <person name="Yadav J.S."/>
            <person name="Pangilinan J."/>
            <person name="Larsson K.H."/>
            <person name="Matsuura K."/>
            <person name="Barry K."/>
            <person name="Labutti K."/>
            <person name="Kuo R."/>
            <person name="Ohm R.A."/>
            <person name="Bhattacharya S.S."/>
            <person name="Shirouzu T."/>
            <person name="Yoshinaga Y."/>
            <person name="Martin F.M."/>
            <person name="Grigoriev I.V."/>
            <person name="Hibbett D.S."/>
        </authorList>
    </citation>
    <scope>NUCLEOTIDE SEQUENCE [LARGE SCALE GENOMIC DNA]</scope>
    <source>
        <strain evidence="3 4">TUFC12733</strain>
    </source>
</reference>
<name>A0A167H1L2_CALVF</name>
<dbReference type="EMBL" id="KV417328">
    <property type="protein sequence ID" value="KZO91136.1"/>
    <property type="molecule type" value="Genomic_DNA"/>
</dbReference>
<dbReference type="InterPro" id="IPR007199">
    <property type="entry name" value="Rep_factor-A_N"/>
</dbReference>
<accession>A0A167H1L2</accession>
<sequence length="199" mass="21569">MAVTLIKGTCAALLDNVSLPGKHVQVLGVEKVAVQEELQYRIIISDGVHCIPVMLSTQLNDLAVTLQTGKYAVLAIEQYLWVEVLSLRIVIVEDAVVTAKPLKRLGCPTMLSVSKDPKNTRRSVATYLSGAADEERKECEHLVKQDREGPADGSDVSSTDTSLLCMDGAPRVDGEEEAIEVVIEKGEDVVKEVMEAVPI</sequence>
<evidence type="ECO:0000313" key="3">
    <source>
        <dbReference type="EMBL" id="KZO91136.1"/>
    </source>
</evidence>
<dbReference type="Proteomes" id="UP000076738">
    <property type="component" value="Unassembled WGS sequence"/>
</dbReference>
<gene>
    <name evidence="3" type="ORF">CALVIDRAFT_531032</name>
</gene>
<dbReference type="AlphaFoldDB" id="A0A167H1L2"/>
<dbReference type="Gene3D" id="2.40.50.140">
    <property type="entry name" value="Nucleic acid-binding proteins"/>
    <property type="match status" value="1"/>
</dbReference>
<dbReference type="STRING" id="1330018.A0A167H1L2"/>
<dbReference type="InterPro" id="IPR012340">
    <property type="entry name" value="NA-bd_OB-fold"/>
</dbReference>
<dbReference type="OrthoDB" id="1751331at2759"/>